<keyword evidence="5" id="KW-0539">Nucleus</keyword>
<evidence type="ECO:0000313" key="7">
    <source>
        <dbReference type="EMBL" id="KAF6176498.1"/>
    </source>
</evidence>
<keyword evidence="3" id="KW-0863">Zinc-finger</keyword>
<protein>
    <recommendedName>
        <fullName evidence="6">Oberon-like PHD finger domain-containing protein</fullName>
    </recommendedName>
</protein>
<evidence type="ECO:0000256" key="4">
    <source>
        <dbReference type="ARBA" id="ARBA00022833"/>
    </source>
</evidence>
<dbReference type="OrthoDB" id="600557at2759"/>
<evidence type="ECO:0000256" key="2">
    <source>
        <dbReference type="ARBA" id="ARBA00022723"/>
    </source>
</evidence>
<dbReference type="GO" id="GO:0008270">
    <property type="term" value="F:zinc ion binding"/>
    <property type="evidence" value="ECO:0007669"/>
    <property type="project" value="UniProtKB-KW"/>
</dbReference>
<sequence length="402" mass="44591">MTSMSTSALLSGSISPFSKTQSKKMMKLCSSTYLFQAIQYYGTVATILAKMCWNVAVRFVAVGGSNRNAGGLNYAGKVPEADQEGKPTYPNNQTAIKRQGKTYTPSRLSIATNGDLNTKYCENSACRATLHREDAFCKRCSCCIFYKYNDNKDPSLWLICSSEPPFEYDSCGMSYHLKCALKDKRVVIAKETHQGGLDGSYNCVSCRKVNDLHGCWRKQLMTAMDTRRVDTLYYLVSLSQKLLLGTKKYQKLIEIVEIAAKKLETEVGPLAGLPVKMVRGLVNRLQAPKFKSCVSIVESLDLMLSSSVLNLPPNKSTGAGAEKNYPSEPTCTLSIPNTSFLVPGHAPGTDFQSYPFQDIRRPAAYEHNIDEVVQDLLNCLDSPGLHFLQWQEIVGNWKLKTG</sequence>
<evidence type="ECO:0000256" key="3">
    <source>
        <dbReference type="ARBA" id="ARBA00022771"/>
    </source>
</evidence>
<evidence type="ECO:0000256" key="1">
    <source>
        <dbReference type="ARBA" id="ARBA00004123"/>
    </source>
</evidence>
<comment type="subcellular location">
    <subcellularLocation>
        <location evidence="1">Nucleus</location>
    </subcellularLocation>
</comment>
<dbReference type="GO" id="GO:0010048">
    <property type="term" value="P:vernalization response"/>
    <property type="evidence" value="ECO:0007669"/>
    <property type="project" value="InterPro"/>
</dbReference>
<dbReference type="Proteomes" id="UP000541444">
    <property type="component" value="Unassembled WGS sequence"/>
</dbReference>
<evidence type="ECO:0000313" key="8">
    <source>
        <dbReference type="Proteomes" id="UP000541444"/>
    </source>
</evidence>
<dbReference type="Pfam" id="PF07227">
    <property type="entry name" value="PHD_Oberon"/>
    <property type="match status" value="1"/>
</dbReference>
<dbReference type="GO" id="GO:0005634">
    <property type="term" value="C:nucleus"/>
    <property type="evidence" value="ECO:0007669"/>
    <property type="project" value="UniProtKB-SubCell"/>
</dbReference>
<accession>A0A7J7PBE4</accession>
<evidence type="ECO:0000256" key="5">
    <source>
        <dbReference type="ARBA" id="ARBA00023242"/>
    </source>
</evidence>
<proteinExistence type="predicted"/>
<reference evidence="7 8" key="1">
    <citation type="journal article" date="2020" name="IScience">
        <title>Genome Sequencing of the Endangered Kingdonia uniflora (Circaeasteraceae, Ranunculales) Reveals Potential Mechanisms of Evolutionary Specialization.</title>
        <authorList>
            <person name="Sun Y."/>
            <person name="Deng T."/>
            <person name="Zhang A."/>
            <person name="Moore M.J."/>
            <person name="Landis J.B."/>
            <person name="Lin N."/>
            <person name="Zhang H."/>
            <person name="Zhang X."/>
            <person name="Huang J."/>
            <person name="Zhang X."/>
            <person name="Sun H."/>
            <person name="Wang H."/>
        </authorList>
    </citation>
    <scope>NUCLEOTIDE SEQUENCE [LARGE SCALE GENOMIC DNA]</scope>
    <source>
        <strain evidence="7">TB1705</strain>
        <tissue evidence="7">Leaf</tissue>
    </source>
</reference>
<evidence type="ECO:0000259" key="6">
    <source>
        <dbReference type="Pfam" id="PF07227"/>
    </source>
</evidence>
<gene>
    <name evidence="7" type="ORF">GIB67_007881</name>
</gene>
<keyword evidence="2" id="KW-0479">Metal-binding</keyword>
<keyword evidence="8" id="KW-1185">Reference proteome</keyword>
<name>A0A7J7PBE4_9MAGN</name>
<dbReference type="EMBL" id="JACGCM010000076">
    <property type="protein sequence ID" value="KAF6176498.1"/>
    <property type="molecule type" value="Genomic_DNA"/>
</dbReference>
<keyword evidence="4" id="KW-0862">Zinc</keyword>
<organism evidence="7 8">
    <name type="scientific">Kingdonia uniflora</name>
    <dbReference type="NCBI Taxonomy" id="39325"/>
    <lineage>
        <taxon>Eukaryota</taxon>
        <taxon>Viridiplantae</taxon>
        <taxon>Streptophyta</taxon>
        <taxon>Embryophyta</taxon>
        <taxon>Tracheophyta</taxon>
        <taxon>Spermatophyta</taxon>
        <taxon>Magnoliopsida</taxon>
        <taxon>Ranunculales</taxon>
        <taxon>Circaeasteraceae</taxon>
        <taxon>Kingdonia</taxon>
    </lineage>
</organism>
<comment type="caution">
    <text evidence="7">The sequence shown here is derived from an EMBL/GenBank/DDBJ whole genome shotgun (WGS) entry which is preliminary data.</text>
</comment>
<dbReference type="InterPro" id="IPR032881">
    <property type="entry name" value="Oberon-like_PHD"/>
</dbReference>
<dbReference type="PANTHER" id="PTHR46286:SF2">
    <property type="entry name" value="VIN3-LIKE PROTEIN 2"/>
    <property type="match status" value="1"/>
</dbReference>
<dbReference type="InterPro" id="IPR044514">
    <property type="entry name" value="VIN3-like"/>
</dbReference>
<dbReference type="PANTHER" id="PTHR46286">
    <property type="entry name" value="VIN3-LIKE PROTEIN 2-RELATED"/>
    <property type="match status" value="1"/>
</dbReference>
<feature type="domain" description="Oberon-like PHD finger" evidence="6">
    <location>
        <begin position="121"/>
        <end position="240"/>
    </location>
</feature>
<dbReference type="AlphaFoldDB" id="A0A7J7PBE4"/>
<dbReference type="GO" id="GO:0040029">
    <property type="term" value="P:epigenetic regulation of gene expression"/>
    <property type="evidence" value="ECO:0007669"/>
    <property type="project" value="InterPro"/>
</dbReference>